<dbReference type="Pfam" id="PF00501">
    <property type="entry name" value="AMP-binding"/>
    <property type="match status" value="1"/>
</dbReference>
<feature type="compositionally biased region" description="Low complexity" evidence="1">
    <location>
        <begin position="66"/>
        <end position="78"/>
    </location>
</feature>
<proteinExistence type="predicted"/>
<accession>A0A3A4BDR8</accession>
<dbReference type="SUPFAM" id="SSF56801">
    <property type="entry name" value="Acetyl-CoA synthetase-like"/>
    <property type="match status" value="1"/>
</dbReference>
<dbReference type="InterPro" id="IPR042099">
    <property type="entry name" value="ANL_N_sf"/>
</dbReference>
<keyword evidence="4" id="KW-1185">Reference proteome</keyword>
<feature type="compositionally biased region" description="Basic residues" evidence="1">
    <location>
        <begin position="93"/>
        <end position="120"/>
    </location>
</feature>
<organism evidence="3 4">
    <name type="scientific">Bailinhaonella thermotolerans</name>
    <dbReference type="NCBI Taxonomy" id="1070861"/>
    <lineage>
        <taxon>Bacteria</taxon>
        <taxon>Bacillati</taxon>
        <taxon>Actinomycetota</taxon>
        <taxon>Actinomycetes</taxon>
        <taxon>Streptosporangiales</taxon>
        <taxon>Streptosporangiaceae</taxon>
        <taxon>Bailinhaonella</taxon>
    </lineage>
</organism>
<dbReference type="AlphaFoldDB" id="A0A3A4BDR8"/>
<evidence type="ECO:0000313" key="4">
    <source>
        <dbReference type="Proteomes" id="UP000265768"/>
    </source>
</evidence>
<dbReference type="InterPro" id="IPR000873">
    <property type="entry name" value="AMP-dep_synth/lig_dom"/>
</dbReference>
<feature type="region of interest" description="Disordered" evidence="1">
    <location>
        <begin position="38"/>
        <end position="120"/>
    </location>
</feature>
<reference evidence="3 4" key="1">
    <citation type="submission" date="2018-09" db="EMBL/GenBank/DDBJ databases">
        <title>YIM 75507 draft genome.</title>
        <authorList>
            <person name="Tang S."/>
            <person name="Feng Y."/>
        </authorList>
    </citation>
    <scope>NUCLEOTIDE SEQUENCE [LARGE SCALE GENOMIC DNA]</scope>
    <source>
        <strain evidence="3 4">YIM 75507</strain>
    </source>
</reference>
<dbReference type="EMBL" id="QZEY01000004">
    <property type="protein sequence ID" value="RJL32440.1"/>
    <property type="molecule type" value="Genomic_DNA"/>
</dbReference>
<dbReference type="Gene3D" id="3.40.50.12780">
    <property type="entry name" value="N-terminal domain of ligase-like"/>
    <property type="match status" value="1"/>
</dbReference>
<feature type="domain" description="AMP-dependent synthetase/ligase" evidence="2">
    <location>
        <begin position="199"/>
        <end position="432"/>
    </location>
</feature>
<evidence type="ECO:0000256" key="1">
    <source>
        <dbReference type="SAM" id="MobiDB-lite"/>
    </source>
</evidence>
<sequence>MVIGMGKMTHVRPRVRPLAWMVIGRIWRGAGRRHECRVPPRRRRLGGVAAEAGGTRPATPPRPASRRAPPSRRAPFPGVRRRTRYTPPYEARRRTRRAPPHGRRRRRRGPPYRRTRRGPRYRVRTAVRGADAAPGLRRTLRDAAARGPRRGGYTSGYIVLRMWARGARRSVLDMNPQVCSSSAPVGRLGTTVTAAVFGAAARRGDAPAIVDIGGGEVVGYRRLGLTVSRGGAHLSRRGLSAGQVAAVHAEGVAAYLAGVHMVIAAGAVAAAAPSAAGIAGLTVGLTALDARLLITTPAIAEVALAATECSRVRQVMAFGEVPGATDLTALIDSPPPDDLPAAAVDPAGDVLAGFGTGERLTHAGLLARMRAADEAAAIRVSDVVLVTRPMDGGIALTAALSLALMRGCLIVAAPGVPEAEAAGVAHDYGATVRLGPAGVARVSGG</sequence>
<dbReference type="OrthoDB" id="3420833at2"/>
<evidence type="ECO:0000259" key="2">
    <source>
        <dbReference type="Pfam" id="PF00501"/>
    </source>
</evidence>
<name>A0A3A4BDR8_9ACTN</name>
<evidence type="ECO:0000313" key="3">
    <source>
        <dbReference type="EMBL" id="RJL32440.1"/>
    </source>
</evidence>
<comment type="caution">
    <text evidence="3">The sequence shown here is derived from an EMBL/GenBank/DDBJ whole genome shotgun (WGS) entry which is preliminary data.</text>
</comment>
<protein>
    <recommendedName>
        <fullName evidence="2">AMP-dependent synthetase/ligase domain-containing protein</fullName>
    </recommendedName>
</protein>
<dbReference type="Proteomes" id="UP000265768">
    <property type="component" value="Unassembled WGS sequence"/>
</dbReference>
<gene>
    <name evidence="3" type="ORF">D5H75_12940</name>
</gene>